<evidence type="ECO:0000313" key="5">
    <source>
        <dbReference type="EMBL" id="MFD1531961.1"/>
    </source>
</evidence>
<keyword evidence="3" id="KW-0862">Zinc</keyword>
<dbReference type="EMBL" id="JBHUCP010000016">
    <property type="protein sequence ID" value="MFD1531961.1"/>
    <property type="molecule type" value="Genomic_DNA"/>
</dbReference>
<evidence type="ECO:0000256" key="3">
    <source>
        <dbReference type="RuleBase" id="RU364000"/>
    </source>
</evidence>
<feature type="domain" description="Enoyl reductase (ER)" evidence="4">
    <location>
        <begin position="10"/>
        <end position="331"/>
    </location>
</feature>
<dbReference type="InterPro" id="IPR011032">
    <property type="entry name" value="GroES-like_sf"/>
</dbReference>
<dbReference type="InterPro" id="IPR014182">
    <property type="entry name" value="ADH_Zn_typ-1"/>
</dbReference>
<dbReference type="SMART" id="SM00829">
    <property type="entry name" value="PKS_ER"/>
    <property type="match status" value="1"/>
</dbReference>
<keyword evidence="3" id="KW-0479">Metal-binding</keyword>
<evidence type="ECO:0000256" key="2">
    <source>
        <dbReference type="ARBA" id="ARBA00022857"/>
    </source>
</evidence>
<comment type="similarity">
    <text evidence="1 3">Belongs to the zinc-containing alcohol dehydrogenase family. Quinone oxidoreductase subfamily.</text>
</comment>
<proteinExistence type="inferred from homology"/>
<dbReference type="Proteomes" id="UP001597145">
    <property type="component" value="Unassembled WGS sequence"/>
</dbReference>
<dbReference type="PANTHER" id="PTHR44154:SF1">
    <property type="entry name" value="QUINONE OXIDOREDUCTASE"/>
    <property type="match status" value="1"/>
</dbReference>
<accession>A0ABW4FPS8</accession>
<dbReference type="SUPFAM" id="SSF51735">
    <property type="entry name" value="NAD(P)-binding Rossmann-fold domains"/>
    <property type="match status" value="1"/>
</dbReference>
<dbReference type="InterPro" id="IPR013154">
    <property type="entry name" value="ADH-like_N"/>
</dbReference>
<dbReference type="InterPro" id="IPR020843">
    <property type="entry name" value="ER"/>
</dbReference>
<organism evidence="5 6">
    <name type="scientific">Pseudonocardia aurantiaca</name>
    <dbReference type="NCBI Taxonomy" id="75290"/>
    <lineage>
        <taxon>Bacteria</taxon>
        <taxon>Bacillati</taxon>
        <taxon>Actinomycetota</taxon>
        <taxon>Actinomycetes</taxon>
        <taxon>Pseudonocardiales</taxon>
        <taxon>Pseudonocardiaceae</taxon>
        <taxon>Pseudonocardia</taxon>
    </lineage>
</organism>
<keyword evidence="2" id="KW-0521">NADP</keyword>
<dbReference type="PANTHER" id="PTHR44154">
    <property type="entry name" value="QUINONE OXIDOREDUCTASE"/>
    <property type="match status" value="1"/>
</dbReference>
<dbReference type="InterPro" id="IPR013149">
    <property type="entry name" value="ADH-like_C"/>
</dbReference>
<name>A0ABW4FPS8_9PSEU</name>
<dbReference type="Gene3D" id="3.40.50.720">
    <property type="entry name" value="NAD(P)-binding Rossmann-like Domain"/>
    <property type="match status" value="1"/>
</dbReference>
<dbReference type="NCBIfam" id="TIGR02817">
    <property type="entry name" value="adh_fam_1"/>
    <property type="match status" value="1"/>
</dbReference>
<keyword evidence="3" id="KW-0560">Oxidoreductase</keyword>
<dbReference type="Gene3D" id="3.90.180.10">
    <property type="entry name" value="Medium-chain alcohol dehydrogenases, catalytic domain"/>
    <property type="match status" value="1"/>
</dbReference>
<sequence length="333" mass="35696">MSTRTTTAVGAYESLPIEDEAALVDVEIEIGEPGPHDLLVEVRAVSVNPVDVKVRAGLAKQDEPKILGFDAAGVVRAIGSEVTVFAPGDEVYYAGSITRPGSNAGLQLVDSRIVGHKPSSLDFAEAAALPLTTLTAWETLFDKLRLGADSTGRLLVVSAAGGVGSMVIQLARTLTGLEVVGTASREESAKWARQMGAHHIADHHALVESVREVVPDVQYIFSPVSGRNVEAYAELLTPRGEIVAIDEPPGMDLLPLKPKSLTWHWELMFTRPLFEPQSTAQREILDEVARLVDAGRIRTTETTRLDGLTAANLREAHRMVESGGMVGKVVLSV</sequence>
<dbReference type="CDD" id="cd08252">
    <property type="entry name" value="AL_MDR"/>
    <property type="match status" value="1"/>
</dbReference>
<evidence type="ECO:0000256" key="1">
    <source>
        <dbReference type="ARBA" id="ARBA00010371"/>
    </source>
</evidence>
<keyword evidence="6" id="KW-1185">Reference proteome</keyword>
<dbReference type="InterPro" id="IPR051603">
    <property type="entry name" value="Zinc-ADH_QOR/CCCR"/>
</dbReference>
<dbReference type="Pfam" id="PF08240">
    <property type="entry name" value="ADH_N"/>
    <property type="match status" value="1"/>
</dbReference>
<comment type="caution">
    <text evidence="5">The sequence shown here is derived from an EMBL/GenBank/DDBJ whole genome shotgun (WGS) entry which is preliminary data.</text>
</comment>
<evidence type="ECO:0000313" key="6">
    <source>
        <dbReference type="Proteomes" id="UP001597145"/>
    </source>
</evidence>
<dbReference type="SUPFAM" id="SSF50129">
    <property type="entry name" value="GroES-like"/>
    <property type="match status" value="1"/>
</dbReference>
<dbReference type="InterPro" id="IPR036291">
    <property type="entry name" value="NAD(P)-bd_dom_sf"/>
</dbReference>
<gene>
    <name evidence="5" type="ORF">ACFSCY_21245</name>
</gene>
<dbReference type="Pfam" id="PF00107">
    <property type="entry name" value="ADH_zinc_N"/>
    <property type="match status" value="1"/>
</dbReference>
<protein>
    <recommendedName>
        <fullName evidence="3">Zinc-type alcohol dehydrogenase-like protein</fullName>
    </recommendedName>
</protein>
<evidence type="ECO:0000259" key="4">
    <source>
        <dbReference type="SMART" id="SM00829"/>
    </source>
</evidence>
<reference evidence="6" key="1">
    <citation type="journal article" date="2019" name="Int. J. Syst. Evol. Microbiol.">
        <title>The Global Catalogue of Microorganisms (GCM) 10K type strain sequencing project: providing services to taxonomists for standard genome sequencing and annotation.</title>
        <authorList>
            <consortium name="The Broad Institute Genomics Platform"/>
            <consortium name="The Broad Institute Genome Sequencing Center for Infectious Disease"/>
            <person name="Wu L."/>
            <person name="Ma J."/>
        </authorList>
    </citation>
    <scope>NUCLEOTIDE SEQUENCE [LARGE SCALE GENOMIC DNA]</scope>
    <source>
        <strain evidence="6">JCM 12165</strain>
    </source>
</reference>
<dbReference type="RefSeq" id="WP_343974565.1">
    <property type="nucleotide sequence ID" value="NZ_BAAAJG010000007.1"/>
</dbReference>